<dbReference type="PANTHER" id="PTHR10948">
    <property type="entry name" value="TRANSPOSASE"/>
    <property type="match status" value="1"/>
</dbReference>
<accession>A0A934TWT5</accession>
<dbReference type="InterPro" id="IPR025246">
    <property type="entry name" value="IS30-like_HTH"/>
</dbReference>
<gene>
    <name evidence="2" type="ORF">JJB11_21565</name>
</gene>
<dbReference type="InterPro" id="IPR051917">
    <property type="entry name" value="Transposase-Integrase"/>
</dbReference>
<organism evidence="2 3">
    <name type="scientific">Ramlibacter ginsenosidimutans</name>
    <dbReference type="NCBI Taxonomy" id="502333"/>
    <lineage>
        <taxon>Bacteria</taxon>
        <taxon>Pseudomonadati</taxon>
        <taxon>Pseudomonadota</taxon>
        <taxon>Betaproteobacteria</taxon>
        <taxon>Burkholderiales</taxon>
        <taxon>Comamonadaceae</taxon>
        <taxon>Ramlibacter</taxon>
    </lineage>
</organism>
<dbReference type="InterPro" id="IPR036388">
    <property type="entry name" value="WH-like_DNA-bd_sf"/>
</dbReference>
<dbReference type="GO" id="GO:0005829">
    <property type="term" value="C:cytosol"/>
    <property type="evidence" value="ECO:0007669"/>
    <property type="project" value="TreeGrafter"/>
</dbReference>
<dbReference type="PANTHER" id="PTHR10948:SF23">
    <property type="entry name" value="TRANSPOSASE INSI FOR INSERTION SEQUENCE ELEMENT IS30A-RELATED"/>
    <property type="match status" value="1"/>
</dbReference>
<dbReference type="GO" id="GO:0032196">
    <property type="term" value="P:transposition"/>
    <property type="evidence" value="ECO:0007669"/>
    <property type="project" value="TreeGrafter"/>
</dbReference>
<dbReference type="Pfam" id="PF13936">
    <property type="entry name" value="HTH_38"/>
    <property type="match status" value="1"/>
</dbReference>
<name>A0A934TWT5_9BURK</name>
<dbReference type="EMBL" id="JAEPWM010000011">
    <property type="protein sequence ID" value="MBK6008696.1"/>
    <property type="molecule type" value="Genomic_DNA"/>
</dbReference>
<comment type="caution">
    <text evidence="2">The sequence shown here is derived from an EMBL/GenBank/DDBJ whole genome shotgun (WGS) entry which is preliminary data.</text>
</comment>
<evidence type="ECO:0000313" key="2">
    <source>
        <dbReference type="EMBL" id="MBK6008696.1"/>
    </source>
</evidence>
<reference evidence="2" key="2">
    <citation type="submission" date="2021-01" db="EMBL/GenBank/DDBJ databases">
        <authorList>
            <person name="Kang M."/>
        </authorList>
    </citation>
    <scope>NUCLEOTIDE SEQUENCE</scope>
    <source>
        <strain evidence="2">KACC 17527</strain>
    </source>
</reference>
<reference evidence="2" key="1">
    <citation type="journal article" date="2012" name="J. Microbiol. Biotechnol.">
        <title>Ramlibacter ginsenosidimutans sp. nov., with ginsenoside-converting activity.</title>
        <authorList>
            <person name="Wang L."/>
            <person name="An D.S."/>
            <person name="Kim S.G."/>
            <person name="Jin F.X."/>
            <person name="Kim S.C."/>
            <person name="Lee S.T."/>
            <person name="Im W.T."/>
        </authorList>
    </citation>
    <scope>NUCLEOTIDE SEQUENCE</scope>
    <source>
        <strain evidence="2">KACC 17527</strain>
    </source>
</reference>
<keyword evidence="3" id="KW-1185">Reference proteome</keyword>
<protein>
    <submittedName>
        <fullName evidence="2">Helix-turn-helix domain-containing protein</fullName>
    </submittedName>
</protein>
<proteinExistence type="predicted"/>
<dbReference type="GO" id="GO:0004803">
    <property type="term" value="F:transposase activity"/>
    <property type="evidence" value="ECO:0007669"/>
    <property type="project" value="TreeGrafter"/>
</dbReference>
<evidence type="ECO:0000259" key="1">
    <source>
        <dbReference type="Pfam" id="PF13936"/>
    </source>
</evidence>
<sequence length="123" mass="13623">MALTLAEREEISRHLVEGMSIRSIADRLRRAPSTVSREISRNGGLACYRATQADTEAVAASAPTKACKLVERPASARIVTAKLEMQWSREQIATWLKHTYPTRAFTCHTRRSTAACTSKHAVP</sequence>
<evidence type="ECO:0000313" key="3">
    <source>
        <dbReference type="Proteomes" id="UP000630528"/>
    </source>
</evidence>
<feature type="domain" description="Transposase IS30-like HTH" evidence="1">
    <location>
        <begin position="3"/>
        <end position="42"/>
    </location>
</feature>
<dbReference type="AlphaFoldDB" id="A0A934TWT5"/>
<dbReference type="Proteomes" id="UP000630528">
    <property type="component" value="Unassembled WGS sequence"/>
</dbReference>
<dbReference type="Gene3D" id="1.10.10.10">
    <property type="entry name" value="Winged helix-like DNA-binding domain superfamily/Winged helix DNA-binding domain"/>
    <property type="match status" value="1"/>
</dbReference>